<dbReference type="InterPro" id="IPR036116">
    <property type="entry name" value="FN3_sf"/>
</dbReference>
<gene>
    <name evidence="2" type="ORF">F0U60_04200</name>
</gene>
<dbReference type="Proteomes" id="UP001611383">
    <property type="component" value="Chromosome"/>
</dbReference>
<name>A0ABY9WIK0_9BACT</name>
<reference evidence="2 3" key="1">
    <citation type="submission" date="2019-08" db="EMBL/GenBank/DDBJ databases">
        <title>Archangium and Cystobacter genomes.</title>
        <authorList>
            <person name="Chen I.-C.K."/>
            <person name="Wielgoss S."/>
        </authorList>
    </citation>
    <scope>NUCLEOTIDE SEQUENCE [LARGE SCALE GENOMIC DNA]</scope>
    <source>
        <strain evidence="2 3">Cbm 6</strain>
    </source>
</reference>
<keyword evidence="3" id="KW-1185">Reference proteome</keyword>
<dbReference type="SUPFAM" id="SSF49265">
    <property type="entry name" value="Fibronectin type III"/>
    <property type="match status" value="1"/>
</dbReference>
<proteinExistence type="predicted"/>
<protein>
    <submittedName>
        <fullName evidence="2">Fibronectin type III domain-containing protein</fullName>
    </submittedName>
</protein>
<accession>A0ABY9WIK0</accession>
<dbReference type="InterPro" id="IPR003961">
    <property type="entry name" value="FN3_dom"/>
</dbReference>
<dbReference type="PROSITE" id="PS50853">
    <property type="entry name" value="FN3"/>
    <property type="match status" value="1"/>
</dbReference>
<organism evidence="2 3">
    <name type="scientific">Archangium minus</name>
    <dbReference type="NCBI Taxonomy" id="83450"/>
    <lineage>
        <taxon>Bacteria</taxon>
        <taxon>Pseudomonadati</taxon>
        <taxon>Myxococcota</taxon>
        <taxon>Myxococcia</taxon>
        <taxon>Myxococcales</taxon>
        <taxon>Cystobacterineae</taxon>
        <taxon>Archangiaceae</taxon>
        <taxon>Archangium</taxon>
    </lineage>
</organism>
<dbReference type="RefSeq" id="WP_395814188.1">
    <property type="nucleotide sequence ID" value="NZ_CP043494.1"/>
</dbReference>
<feature type="domain" description="Fibronectin type-III" evidence="1">
    <location>
        <begin position="384"/>
        <end position="493"/>
    </location>
</feature>
<dbReference type="PROSITE" id="PS51257">
    <property type="entry name" value="PROKAR_LIPOPROTEIN"/>
    <property type="match status" value="1"/>
</dbReference>
<dbReference type="CDD" id="cd00063">
    <property type="entry name" value="FN3"/>
    <property type="match status" value="1"/>
</dbReference>
<sequence>MSKVSKGLLLLATLGLVGCDKEEKPTPVVEDKSVRLRSFKRNHTASGVTERPQDFAANSVELLLLEGETFKSLPGALASPGEYAFADVPDGTYYLRRGGSYVVTSARRVDLSSDWLGRADAQELTAPAALAEARLDINGLQPWPESDEGPGGLQLVSGELDVAGNLDTFNRVLQPGTMSVSGEVVSYDNFTNPFMYRFEQARGDRAWVNQFVPRNAGTLADGSTLKYGAVARSLHLPPFSYDGSEPLPVNGTFSVLPSKQFALNWKLSSFMSHVSDAHPAATAGRPAFALHPAAHGVEDGWVGYSGELLSFNLPMGYDTDIRATLDYGNPFPSTWGEVAWFSVPFRVEYAFPGTTEPLVVGARLDVYENASSLGAGPLQPLVLAPRDLRLDGKEAYSQQSLALGSHVISWQPPASGQASGYRLRLRRYEWNAEWGIVSNAESFVFWLGGDATSVRLPPELLKPASHYILQLTAISAPGFSAENSAALYKLPAGHADTLSGLLSTP</sequence>
<dbReference type="EMBL" id="CP043494">
    <property type="protein sequence ID" value="WNG43385.1"/>
    <property type="molecule type" value="Genomic_DNA"/>
</dbReference>
<evidence type="ECO:0000259" key="1">
    <source>
        <dbReference type="PROSITE" id="PS50853"/>
    </source>
</evidence>
<evidence type="ECO:0000313" key="3">
    <source>
        <dbReference type="Proteomes" id="UP001611383"/>
    </source>
</evidence>
<evidence type="ECO:0000313" key="2">
    <source>
        <dbReference type="EMBL" id="WNG43385.1"/>
    </source>
</evidence>